<feature type="domain" description="BZIP" evidence="8">
    <location>
        <begin position="242"/>
        <end position="305"/>
    </location>
</feature>
<feature type="compositionally biased region" description="Low complexity" evidence="7">
    <location>
        <begin position="217"/>
        <end position="232"/>
    </location>
</feature>
<dbReference type="Proteomes" id="UP000034947">
    <property type="component" value="Unassembled WGS sequence"/>
</dbReference>
<evidence type="ECO:0000259" key="8">
    <source>
        <dbReference type="PROSITE" id="PS50217"/>
    </source>
</evidence>
<dbReference type="SUPFAM" id="SSF57959">
    <property type="entry name" value="Leucine zipper domain"/>
    <property type="match status" value="1"/>
</dbReference>
<comment type="caution">
    <text evidence="9">The sequence shown here is derived from an EMBL/GenBank/DDBJ whole genome shotgun (WGS) entry which is preliminary data.</text>
</comment>
<protein>
    <recommendedName>
        <fullName evidence="8">BZIP domain-containing protein</fullName>
    </recommendedName>
</protein>
<evidence type="ECO:0000256" key="2">
    <source>
        <dbReference type="ARBA" id="ARBA00023015"/>
    </source>
</evidence>
<dbReference type="GO" id="GO:0005634">
    <property type="term" value="C:nucleus"/>
    <property type="evidence" value="ECO:0007669"/>
    <property type="project" value="UniProtKB-SubCell"/>
</dbReference>
<reference evidence="9 10" key="1">
    <citation type="submission" date="2015-02" db="EMBL/GenBank/DDBJ databases">
        <title>Draft Genome Sequences of Two Closely-Related Aflatoxigenic Aspergillus Species Obtained from the Cote d'Ivoire.</title>
        <authorList>
            <person name="Moore G.G."/>
            <person name="Beltz S.B."/>
            <person name="Mack B.M."/>
        </authorList>
    </citation>
    <scope>NUCLEOTIDE SEQUENCE [LARGE SCALE GENOMIC DNA]</scope>
    <source>
        <strain evidence="9 10">SRRC1432</strain>
    </source>
</reference>
<evidence type="ECO:0000313" key="9">
    <source>
        <dbReference type="EMBL" id="KKK19684.1"/>
    </source>
</evidence>
<proteinExistence type="predicted"/>
<dbReference type="PROSITE" id="PS50217">
    <property type="entry name" value="BZIP"/>
    <property type="match status" value="1"/>
</dbReference>
<dbReference type="GO" id="GO:0000977">
    <property type="term" value="F:RNA polymerase II transcription regulatory region sequence-specific DNA binding"/>
    <property type="evidence" value="ECO:0007669"/>
    <property type="project" value="TreeGrafter"/>
</dbReference>
<keyword evidence="5" id="KW-0539">Nucleus</keyword>
<dbReference type="PANTHER" id="PTHR13044:SF38">
    <property type="entry name" value="BZIP DOMAIN-CONTAINING PROTEIN"/>
    <property type="match status" value="1"/>
</dbReference>
<dbReference type="VEuPathDB" id="FungiDB:P175DRAFT_0520128"/>
<dbReference type="AlphaFoldDB" id="A0A0F8UJ87"/>
<dbReference type="InterPro" id="IPR046347">
    <property type="entry name" value="bZIP_sf"/>
</dbReference>
<gene>
    <name evidence="9" type="ORF">AOCH_000847</name>
</gene>
<keyword evidence="6" id="KW-0175">Coiled coil</keyword>
<feature type="region of interest" description="Disordered" evidence="7">
    <location>
        <begin position="172"/>
        <end position="247"/>
    </location>
</feature>
<keyword evidence="10" id="KW-1185">Reference proteome</keyword>
<organism evidence="9 10">
    <name type="scientific">Aspergillus ochraceoroseus</name>
    <dbReference type="NCBI Taxonomy" id="138278"/>
    <lineage>
        <taxon>Eukaryota</taxon>
        <taxon>Fungi</taxon>
        <taxon>Dikarya</taxon>
        <taxon>Ascomycota</taxon>
        <taxon>Pezizomycotina</taxon>
        <taxon>Eurotiomycetes</taxon>
        <taxon>Eurotiomycetidae</taxon>
        <taxon>Eurotiales</taxon>
        <taxon>Aspergillaceae</taxon>
        <taxon>Aspergillus</taxon>
        <taxon>Aspergillus subgen. Nidulantes</taxon>
    </lineage>
</organism>
<keyword evidence="4" id="KW-0804">Transcription</keyword>
<keyword evidence="3" id="KW-0238">DNA-binding</keyword>
<name>A0A0F8UJ87_9EURO</name>
<evidence type="ECO:0000256" key="4">
    <source>
        <dbReference type="ARBA" id="ARBA00023163"/>
    </source>
</evidence>
<evidence type="ECO:0000256" key="3">
    <source>
        <dbReference type="ARBA" id="ARBA00023125"/>
    </source>
</evidence>
<feature type="region of interest" description="Disordered" evidence="7">
    <location>
        <begin position="47"/>
        <end position="68"/>
    </location>
</feature>
<evidence type="ECO:0000256" key="5">
    <source>
        <dbReference type="ARBA" id="ARBA00023242"/>
    </source>
</evidence>
<feature type="compositionally biased region" description="Polar residues" evidence="7">
    <location>
        <begin position="201"/>
        <end position="216"/>
    </location>
</feature>
<dbReference type="SMART" id="SM00338">
    <property type="entry name" value="BRLZ"/>
    <property type="match status" value="1"/>
</dbReference>
<sequence length="307" mass="33693">MCNTAVRADINRSPTYYCPLASPAFKSTLVPQAWIFLSFPSYLPHRRAPRARPPQPSTCSEDKSSQYQHHFSPDSFLSDVDFLTSSSFSSSSSTPHLFPDLPAAFPPADTTPLFYNPLQPQPQPCFFSGPAASNFIDITLQPCMGFPDLLDSTTTGIDWTALDCLSGSSELNGTPNVFESASPDPPPPGPQQQHQPAPDATKSTTSAWSTNKTVSMPSGATPTSLSTPSPASRESSPKHTAAASRVSKRQLNTLAARRYRQRRIDRMNQLEAELEAVKRERDELKMRVSKLEGETDALRSMVQEKSR</sequence>
<dbReference type="EMBL" id="JYKN01001610">
    <property type="protein sequence ID" value="KKK19684.1"/>
    <property type="molecule type" value="Genomic_DNA"/>
</dbReference>
<dbReference type="PANTHER" id="PTHR13044">
    <property type="entry name" value="ACTIVATING TRANSCRIPTION FACTOR ATF 4/5"/>
    <property type="match status" value="1"/>
</dbReference>
<evidence type="ECO:0000256" key="1">
    <source>
        <dbReference type="ARBA" id="ARBA00004123"/>
    </source>
</evidence>
<keyword evidence="2" id="KW-0805">Transcription regulation</keyword>
<evidence type="ECO:0000256" key="7">
    <source>
        <dbReference type="SAM" id="MobiDB-lite"/>
    </source>
</evidence>
<dbReference type="Gene3D" id="1.20.5.170">
    <property type="match status" value="1"/>
</dbReference>
<feature type="coiled-coil region" evidence="6">
    <location>
        <begin position="260"/>
        <end position="301"/>
    </location>
</feature>
<evidence type="ECO:0000313" key="10">
    <source>
        <dbReference type="Proteomes" id="UP000034947"/>
    </source>
</evidence>
<dbReference type="InterPro" id="IPR004827">
    <property type="entry name" value="bZIP"/>
</dbReference>
<dbReference type="GO" id="GO:0001228">
    <property type="term" value="F:DNA-binding transcription activator activity, RNA polymerase II-specific"/>
    <property type="evidence" value="ECO:0007669"/>
    <property type="project" value="TreeGrafter"/>
</dbReference>
<evidence type="ECO:0000256" key="6">
    <source>
        <dbReference type="SAM" id="Coils"/>
    </source>
</evidence>
<comment type="subcellular location">
    <subcellularLocation>
        <location evidence="1">Nucleus</location>
    </subcellularLocation>
</comment>
<dbReference type="OrthoDB" id="2257100at2759"/>
<dbReference type="Pfam" id="PF07716">
    <property type="entry name" value="bZIP_2"/>
    <property type="match status" value="1"/>
</dbReference>
<accession>A0A0F8UJ87</accession>